<keyword evidence="2" id="KW-0560">Oxidoreductase</keyword>
<dbReference type="PANTHER" id="PTHR43673">
    <property type="entry name" value="NAD(P)H NITROREDUCTASE YDGI-RELATED"/>
    <property type="match status" value="1"/>
</dbReference>
<name>A0A1G1XUM0_9BACT</name>
<feature type="domain" description="Nitroreductase" evidence="3">
    <location>
        <begin position="8"/>
        <end position="65"/>
    </location>
</feature>
<evidence type="ECO:0000256" key="2">
    <source>
        <dbReference type="ARBA" id="ARBA00023002"/>
    </source>
</evidence>
<comment type="caution">
    <text evidence="4">The sequence shown here is derived from an EMBL/GenBank/DDBJ whole genome shotgun (WGS) entry which is preliminary data.</text>
</comment>
<dbReference type="SUPFAM" id="SSF55469">
    <property type="entry name" value="FMN-dependent nitroreductase-like"/>
    <property type="match status" value="1"/>
</dbReference>
<reference evidence="4 5" key="1">
    <citation type="journal article" date="2016" name="Nat. Commun.">
        <title>Thousands of microbial genomes shed light on interconnected biogeochemical processes in an aquifer system.</title>
        <authorList>
            <person name="Anantharaman K."/>
            <person name="Brown C.T."/>
            <person name="Hug L.A."/>
            <person name="Sharon I."/>
            <person name="Castelle C.J."/>
            <person name="Probst A.J."/>
            <person name="Thomas B.C."/>
            <person name="Singh A."/>
            <person name="Wilkins M.J."/>
            <person name="Karaoz U."/>
            <person name="Brodie E.L."/>
            <person name="Williams K.H."/>
            <person name="Hubbard S.S."/>
            <person name="Banfield J.F."/>
        </authorList>
    </citation>
    <scope>NUCLEOTIDE SEQUENCE [LARGE SCALE GENOMIC DNA]</scope>
</reference>
<dbReference type="InterPro" id="IPR000415">
    <property type="entry name" value="Nitroreductase-like"/>
</dbReference>
<proteinExistence type="inferred from homology"/>
<comment type="similarity">
    <text evidence="1">Belongs to the nitroreductase family.</text>
</comment>
<evidence type="ECO:0000313" key="4">
    <source>
        <dbReference type="EMBL" id="OGY43290.1"/>
    </source>
</evidence>
<evidence type="ECO:0000256" key="1">
    <source>
        <dbReference type="ARBA" id="ARBA00007118"/>
    </source>
</evidence>
<evidence type="ECO:0000313" key="5">
    <source>
        <dbReference type="Proteomes" id="UP000176241"/>
    </source>
</evidence>
<dbReference type="Pfam" id="PF00881">
    <property type="entry name" value="Nitroreductase"/>
    <property type="match status" value="2"/>
</dbReference>
<organism evidence="4 5">
    <name type="scientific">Candidatus Buchananbacteria bacterium RIFCSPHIGHO2_01_FULL_39_8</name>
    <dbReference type="NCBI Taxonomy" id="1797533"/>
    <lineage>
        <taxon>Bacteria</taxon>
        <taxon>Candidatus Buchananiibacteriota</taxon>
    </lineage>
</organism>
<gene>
    <name evidence="4" type="ORF">A2731_02630</name>
</gene>
<dbReference type="PANTHER" id="PTHR43673:SF10">
    <property type="entry name" value="NADH DEHYDROGENASE_NAD(P)H NITROREDUCTASE XCC3605-RELATED"/>
    <property type="match status" value="1"/>
</dbReference>
<accession>A0A1G1XUM0</accession>
<dbReference type="InterPro" id="IPR029479">
    <property type="entry name" value="Nitroreductase"/>
</dbReference>
<dbReference type="GO" id="GO:0016491">
    <property type="term" value="F:oxidoreductase activity"/>
    <property type="evidence" value="ECO:0007669"/>
    <property type="project" value="UniProtKB-KW"/>
</dbReference>
<feature type="domain" description="Nitroreductase" evidence="3">
    <location>
        <begin position="69"/>
        <end position="154"/>
    </location>
</feature>
<dbReference type="Proteomes" id="UP000176241">
    <property type="component" value="Unassembled WGS sequence"/>
</dbReference>
<sequence>MDFWQVLESRHSVRSFNPDKKITEEQIERLLKAARLAPSAGNMQDWYFEVIKDILVKRKLVDEAISSGQDWINQAPVIIVVCTDLDTAKQNYGQRGVELYSIQDTAAATQNLLLAATELGLGTCWVGAFNEEKVKEILELSANLRPVVIVPIGYAK</sequence>
<dbReference type="EMBL" id="MHIC01000051">
    <property type="protein sequence ID" value="OGY43290.1"/>
    <property type="molecule type" value="Genomic_DNA"/>
</dbReference>
<dbReference type="AlphaFoldDB" id="A0A1G1XUM0"/>
<dbReference type="STRING" id="1797533.A2731_02630"/>
<dbReference type="Gene3D" id="3.40.109.10">
    <property type="entry name" value="NADH Oxidase"/>
    <property type="match status" value="1"/>
</dbReference>
<protein>
    <recommendedName>
        <fullName evidence="3">Nitroreductase domain-containing protein</fullName>
    </recommendedName>
</protein>
<evidence type="ECO:0000259" key="3">
    <source>
        <dbReference type="Pfam" id="PF00881"/>
    </source>
</evidence>